<feature type="chain" id="PRO_5046890653" description="Septum formation-related domain-containing protein" evidence="2">
    <location>
        <begin position="28"/>
        <end position="294"/>
    </location>
</feature>
<keyword evidence="2" id="KW-0732">Signal</keyword>
<evidence type="ECO:0000313" key="4">
    <source>
        <dbReference type="EMBL" id="GAA3998118.1"/>
    </source>
</evidence>
<gene>
    <name evidence="4" type="ORF">GCM10022247_17830</name>
</gene>
<dbReference type="Proteomes" id="UP001501747">
    <property type="component" value="Unassembled WGS sequence"/>
</dbReference>
<keyword evidence="5" id="KW-1185">Reference proteome</keyword>
<name>A0ABP7RIU2_9PSEU</name>
<accession>A0ABP7RIU2</accession>
<protein>
    <recommendedName>
        <fullName evidence="3">Septum formation-related domain-containing protein</fullName>
    </recommendedName>
</protein>
<proteinExistence type="predicted"/>
<dbReference type="PROSITE" id="PS51257">
    <property type="entry name" value="PROKAR_LIPOPROTEIN"/>
    <property type="match status" value="1"/>
</dbReference>
<dbReference type="EMBL" id="BAABAL010000005">
    <property type="protein sequence ID" value="GAA3998118.1"/>
    <property type="molecule type" value="Genomic_DNA"/>
</dbReference>
<dbReference type="InterPro" id="IPR026004">
    <property type="entry name" value="Septum_form"/>
</dbReference>
<sequence length="294" mass="31405">MLRHRRSRTAVLALSAFALLTGCTATVSPEPLPVTQQPSQPGEARPQAATSAGSTGTAVASQCIDGKRFVVVDCAQPHELEVTQPERFPATMPKEYPDEAALLAVALPKCRAHALAYVGDQLDASRLQSWPVWPAKDGWAKGERWLTCAAVELGPDDKPVSRTGSVRAAMAGANYYKFQVCTAGSPSRDNQLKLAPCDQAHLGEAVPWVLSLGKAGDPAPSPEQMNAAAEPHCKAMANQYLAAPNGRKDLTLTWRLPEAKDWPLGYTTAVCYLESAKPLTKTLLNIGENAPLPS</sequence>
<feature type="domain" description="Septum formation-related" evidence="3">
    <location>
        <begin position="65"/>
        <end position="271"/>
    </location>
</feature>
<dbReference type="RefSeq" id="WP_344872538.1">
    <property type="nucleotide sequence ID" value="NZ_BAABAL010000005.1"/>
</dbReference>
<evidence type="ECO:0000256" key="2">
    <source>
        <dbReference type="SAM" id="SignalP"/>
    </source>
</evidence>
<reference evidence="5" key="1">
    <citation type="journal article" date="2019" name="Int. J. Syst. Evol. Microbiol.">
        <title>The Global Catalogue of Microorganisms (GCM) 10K type strain sequencing project: providing services to taxonomists for standard genome sequencing and annotation.</title>
        <authorList>
            <consortium name="The Broad Institute Genomics Platform"/>
            <consortium name="The Broad Institute Genome Sequencing Center for Infectious Disease"/>
            <person name="Wu L."/>
            <person name="Ma J."/>
        </authorList>
    </citation>
    <scope>NUCLEOTIDE SEQUENCE [LARGE SCALE GENOMIC DNA]</scope>
    <source>
        <strain evidence="5">JCM 17342</strain>
    </source>
</reference>
<evidence type="ECO:0000259" key="3">
    <source>
        <dbReference type="Pfam" id="PF13845"/>
    </source>
</evidence>
<evidence type="ECO:0000313" key="5">
    <source>
        <dbReference type="Proteomes" id="UP001501747"/>
    </source>
</evidence>
<evidence type="ECO:0000256" key="1">
    <source>
        <dbReference type="SAM" id="MobiDB-lite"/>
    </source>
</evidence>
<comment type="caution">
    <text evidence="4">The sequence shown here is derived from an EMBL/GenBank/DDBJ whole genome shotgun (WGS) entry which is preliminary data.</text>
</comment>
<dbReference type="Pfam" id="PF13845">
    <property type="entry name" value="Septum_form"/>
    <property type="match status" value="1"/>
</dbReference>
<organism evidence="4 5">
    <name type="scientific">Allokutzneria multivorans</name>
    <dbReference type="NCBI Taxonomy" id="1142134"/>
    <lineage>
        <taxon>Bacteria</taxon>
        <taxon>Bacillati</taxon>
        <taxon>Actinomycetota</taxon>
        <taxon>Actinomycetes</taxon>
        <taxon>Pseudonocardiales</taxon>
        <taxon>Pseudonocardiaceae</taxon>
        <taxon>Allokutzneria</taxon>
    </lineage>
</organism>
<feature type="region of interest" description="Disordered" evidence="1">
    <location>
        <begin position="29"/>
        <end position="53"/>
    </location>
</feature>
<feature type="signal peptide" evidence="2">
    <location>
        <begin position="1"/>
        <end position="27"/>
    </location>
</feature>